<dbReference type="AlphaFoldDB" id="A0A0K0FCI1"/>
<evidence type="ECO:0000313" key="3">
    <source>
        <dbReference type="WBParaSite" id="SVE_0654600.1"/>
    </source>
</evidence>
<feature type="transmembrane region" description="Helical" evidence="1">
    <location>
        <begin position="44"/>
        <end position="66"/>
    </location>
</feature>
<feature type="transmembrane region" description="Helical" evidence="1">
    <location>
        <begin position="78"/>
        <end position="103"/>
    </location>
</feature>
<feature type="transmembrane region" description="Helical" evidence="1">
    <location>
        <begin position="174"/>
        <end position="193"/>
    </location>
</feature>
<proteinExistence type="predicted"/>
<dbReference type="WBParaSite" id="SVE_0654600.1">
    <property type="protein sequence ID" value="SVE_0654600.1"/>
    <property type="gene ID" value="SVE_0654600"/>
</dbReference>
<sequence length="315" mass="36966">MNNVILSIITFICSVISIVLNIVTLRKYTEIMKKTPVKERSKRLLMLLYMIVTTLCLFALSIEQFVRLYFGIVNDKEGIYFLTFVLYWIIPIFTILQPVVTLIMSKNLRNYFLSFYFGIFLPKSFQMSTSITYFLPTAIFSYNLFYEAEVAYVTSFDFYTFIITDEWVNLMNSSILLVTSVISAVITFTLNIVTLRKYSKVINKKKGNERSKLFLMFLYMAITTMCLILFAIERLIGLYFRIVKNNEGDYFLTFTLYWILPILTLTQPVTTLIMSKSLRKFFLSFYFKRFLPRNHQISSNFNLKTGVGVTKKTQT</sequence>
<accession>A0A0K0FCI1</accession>
<keyword evidence="1" id="KW-0472">Membrane</keyword>
<evidence type="ECO:0000313" key="2">
    <source>
        <dbReference type="Proteomes" id="UP000035680"/>
    </source>
</evidence>
<organism evidence="2 3">
    <name type="scientific">Strongyloides venezuelensis</name>
    <name type="common">Threadworm</name>
    <dbReference type="NCBI Taxonomy" id="75913"/>
    <lineage>
        <taxon>Eukaryota</taxon>
        <taxon>Metazoa</taxon>
        <taxon>Ecdysozoa</taxon>
        <taxon>Nematoda</taxon>
        <taxon>Chromadorea</taxon>
        <taxon>Rhabditida</taxon>
        <taxon>Tylenchina</taxon>
        <taxon>Panagrolaimomorpha</taxon>
        <taxon>Strongyloidoidea</taxon>
        <taxon>Strongyloididae</taxon>
        <taxon>Strongyloides</taxon>
    </lineage>
</organism>
<keyword evidence="1" id="KW-0812">Transmembrane</keyword>
<protein>
    <submittedName>
        <fullName evidence="3">Serpentine receptor class gamma</fullName>
    </submittedName>
</protein>
<reference evidence="3" key="2">
    <citation type="submission" date="2015-08" db="UniProtKB">
        <authorList>
            <consortium name="WormBaseParasite"/>
        </authorList>
    </citation>
    <scope>IDENTIFICATION</scope>
</reference>
<feature type="transmembrane region" description="Helical" evidence="1">
    <location>
        <begin position="252"/>
        <end position="274"/>
    </location>
</feature>
<feature type="transmembrane region" description="Helical" evidence="1">
    <location>
        <begin position="6"/>
        <end position="23"/>
    </location>
</feature>
<keyword evidence="2" id="KW-1185">Reference proteome</keyword>
<feature type="transmembrane region" description="Helical" evidence="1">
    <location>
        <begin position="213"/>
        <end position="232"/>
    </location>
</feature>
<reference evidence="2" key="1">
    <citation type="submission" date="2014-07" db="EMBL/GenBank/DDBJ databases">
        <authorList>
            <person name="Martin A.A"/>
            <person name="De Silva N."/>
        </authorList>
    </citation>
    <scope>NUCLEOTIDE SEQUENCE</scope>
</reference>
<keyword evidence="1" id="KW-1133">Transmembrane helix</keyword>
<dbReference type="PANTHER" id="PTHR31627:SF42">
    <property type="entry name" value="G_PROTEIN_RECEP_F1_2 DOMAIN-CONTAINING PROTEIN-RELATED"/>
    <property type="match status" value="1"/>
</dbReference>
<dbReference type="Proteomes" id="UP000035680">
    <property type="component" value="Unassembled WGS sequence"/>
</dbReference>
<dbReference type="PANTHER" id="PTHR31627">
    <property type="entry name" value="SERPENTINE RECEPTOR CLASS GAMMA-RELATED"/>
    <property type="match status" value="1"/>
</dbReference>
<evidence type="ECO:0000256" key="1">
    <source>
        <dbReference type="SAM" id="Phobius"/>
    </source>
</evidence>
<name>A0A0K0FCI1_STRVS</name>
<dbReference type="InterPro" id="IPR051119">
    <property type="entry name" value="Nematode_SR-like"/>
</dbReference>